<comment type="caution">
    <text evidence="7">The sequence shown here is derived from an EMBL/GenBank/DDBJ whole genome shotgun (WGS) entry which is preliminary data.</text>
</comment>
<evidence type="ECO:0000313" key="8">
    <source>
        <dbReference type="Proteomes" id="UP000551327"/>
    </source>
</evidence>
<dbReference type="NCBIfam" id="NF005447">
    <property type="entry name" value="PRK07036.1"/>
    <property type="match status" value="1"/>
</dbReference>
<comment type="similarity">
    <text evidence="2 6">Belongs to the class-III pyridoxal-phosphate-dependent aminotransferase family.</text>
</comment>
<gene>
    <name evidence="7" type="ORF">H7F53_04645</name>
</gene>
<dbReference type="InterPro" id="IPR005814">
    <property type="entry name" value="Aminotrans_3"/>
</dbReference>
<dbReference type="CDD" id="cd00610">
    <property type="entry name" value="OAT_like"/>
    <property type="match status" value="1"/>
</dbReference>
<dbReference type="InterPro" id="IPR015424">
    <property type="entry name" value="PyrdxlP-dep_Trfase"/>
</dbReference>
<dbReference type="InterPro" id="IPR015422">
    <property type="entry name" value="PyrdxlP-dep_Trfase_small"/>
</dbReference>
<dbReference type="InterPro" id="IPR015421">
    <property type="entry name" value="PyrdxlP-dep_Trfase_major"/>
</dbReference>
<dbReference type="Pfam" id="PF00202">
    <property type="entry name" value="Aminotran_3"/>
    <property type="match status" value="1"/>
</dbReference>
<evidence type="ECO:0000256" key="6">
    <source>
        <dbReference type="RuleBase" id="RU003560"/>
    </source>
</evidence>
<dbReference type="Gene3D" id="3.40.640.10">
    <property type="entry name" value="Type I PLP-dependent aspartate aminotransferase-like (Major domain)"/>
    <property type="match status" value="1"/>
</dbReference>
<dbReference type="RefSeq" id="WP_185678310.1">
    <property type="nucleotide sequence ID" value="NZ_JACLAX010000003.1"/>
</dbReference>
<evidence type="ECO:0000256" key="3">
    <source>
        <dbReference type="ARBA" id="ARBA00022576"/>
    </source>
</evidence>
<keyword evidence="4 7" id="KW-0808">Transferase</keyword>
<dbReference type="GO" id="GO:0008483">
    <property type="term" value="F:transaminase activity"/>
    <property type="evidence" value="ECO:0007669"/>
    <property type="project" value="UniProtKB-KW"/>
</dbReference>
<reference evidence="7 8" key="1">
    <citation type="submission" date="2020-08" db="EMBL/GenBank/DDBJ databases">
        <title>The genome sequence of type strain Novosphingobium piscinae KCTC 42194.</title>
        <authorList>
            <person name="Liu Y."/>
        </authorList>
    </citation>
    <scope>NUCLEOTIDE SEQUENCE [LARGE SCALE GENOMIC DNA]</scope>
    <source>
        <strain evidence="7 8">KCTC 42194</strain>
    </source>
</reference>
<dbReference type="AlphaFoldDB" id="A0A7X1KPH8"/>
<dbReference type="FunFam" id="3.40.640.10:FF:000014">
    <property type="entry name" value="Adenosylmethionine-8-amino-7-oxononanoate aminotransferase, probable"/>
    <property type="match status" value="1"/>
</dbReference>
<sequence length="471" mass="50962">MAIHTATLADTVRNDRPEDLAWQADKNHFIHPYTDFTTFEREGSQVISEASGVTVTDTDGRTYIDAIAGLWCINLGHGRTEIADAMGKQASRLAYFNTFGHSTNVPASLLAAKLAERAPGPLNHVFYSTGGSTANDTAVRLIHYYFNRLGKHAKKKIISRNDGYHGSTYFASALTGIHGVHLGFDRISQDIVHHVSAANLYRRPQGMDEAQFCDFLVDELQQRIHQLGAENVAAFIAEPVMGAGGVLVAPAGYHRRVAQICRENEILYIADEVVTGFGRLGHWFASEDRFGHVPDVIVSAKGISSGYCPLGATLFSDAIHDVIAVPQAPGGLLSHGFTYSGHPVSCAAALATIDIIERDNVLGHVREVGPYLQARLKELMRHEVVGDVRGDHLMAGIELVRDRAGRVNFAPELGAAHKVFTAARKRGVIVRPVGNVIVLSPPLVLGKADIDRIVDTLHEALAEVSPALLAG</sequence>
<dbReference type="GO" id="GO:0030170">
    <property type="term" value="F:pyridoxal phosphate binding"/>
    <property type="evidence" value="ECO:0007669"/>
    <property type="project" value="InterPro"/>
</dbReference>
<evidence type="ECO:0000256" key="4">
    <source>
        <dbReference type="ARBA" id="ARBA00022679"/>
    </source>
</evidence>
<dbReference type="Gene3D" id="3.90.1150.10">
    <property type="entry name" value="Aspartate Aminotransferase, domain 1"/>
    <property type="match status" value="1"/>
</dbReference>
<comment type="cofactor">
    <cofactor evidence="1">
        <name>pyridoxal 5'-phosphate</name>
        <dbReference type="ChEBI" id="CHEBI:597326"/>
    </cofactor>
</comment>
<organism evidence="7 8">
    <name type="scientific">Novosphingobium piscinae</name>
    <dbReference type="NCBI Taxonomy" id="1507448"/>
    <lineage>
        <taxon>Bacteria</taxon>
        <taxon>Pseudomonadati</taxon>
        <taxon>Pseudomonadota</taxon>
        <taxon>Alphaproteobacteria</taxon>
        <taxon>Sphingomonadales</taxon>
        <taxon>Sphingomonadaceae</taxon>
        <taxon>Novosphingobium</taxon>
    </lineage>
</organism>
<dbReference type="Proteomes" id="UP000551327">
    <property type="component" value="Unassembled WGS sequence"/>
</dbReference>
<evidence type="ECO:0000313" key="7">
    <source>
        <dbReference type="EMBL" id="MBC2668430.1"/>
    </source>
</evidence>
<keyword evidence="3 7" id="KW-0032">Aminotransferase</keyword>
<name>A0A7X1KPH8_9SPHN</name>
<dbReference type="PIRSF" id="PIRSF000521">
    <property type="entry name" value="Transaminase_4ab_Lys_Orn"/>
    <property type="match status" value="1"/>
</dbReference>
<keyword evidence="5 6" id="KW-0663">Pyridoxal phosphate</keyword>
<dbReference type="EMBL" id="JACLAX010000003">
    <property type="protein sequence ID" value="MBC2668430.1"/>
    <property type="molecule type" value="Genomic_DNA"/>
</dbReference>
<dbReference type="PANTHER" id="PTHR43094:SF1">
    <property type="entry name" value="AMINOTRANSFERASE CLASS-III"/>
    <property type="match status" value="1"/>
</dbReference>
<dbReference type="InterPro" id="IPR049704">
    <property type="entry name" value="Aminotrans_3_PPA_site"/>
</dbReference>
<dbReference type="PROSITE" id="PS00600">
    <property type="entry name" value="AA_TRANSFER_CLASS_3"/>
    <property type="match status" value="1"/>
</dbReference>
<protein>
    <submittedName>
        <fullName evidence="7">Aminotransferase</fullName>
    </submittedName>
</protein>
<dbReference type="PANTHER" id="PTHR43094">
    <property type="entry name" value="AMINOTRANSFERASE"/>
    <property type="match status" value="1"/>
</dbReference>
<evidence type="ECO:0000256" key="2">
    <source>
        <dbReference type="ARBA" id="ARBA00008954"/>
    </source>
</evidence>
<dbReference type="SUPFAM" id="SSF53383">
    <property type="entry name" value="PLP-dependent transferases"/>
    <property type="match status" value="1"/>
</dbReference>
<proteinExistence type="inferred from homology"/>
<accession>A0A7X1KPH8</accession>
<keyword evidence="8" id="KW-1185">Reference proteome</keyword>
<evidence type="ECO:0000256" key="5">
    <source>
        <dbReference type="ARBA" id="ARBA00022898"/>
    </source>
</evidence>
<evidence type="ECO:0000256" key="1">
    <source>
        <dbReference type="ARBA" id="ARBA00001933"/>
    </source>
</evidence>